<reference evidence="10 11" key="1">
    <citation type="submission" date="2019-08" db="EMBL/GenBank/DDBJ databases">
        <title>Genome of Phaeodactylibacter luteus.</title>
        <authorList>
            <person name="Bowman J.P."/>
        </authorList>
    </citation>
    <scope>NUCLEOTIDE SEQUENCE [LARGE SCALE GENOMIC DNA]</scope>
    <source>
        <strain evidence="10 11">KCTC 42180</strain>
    </source>
</reference>
<evidence type="ECO:0000256" key="6">
    <source>
        <dbReference type="ARBA" id="ARBA00023098"/>
    </source>
</evidence>
<evidence type="ECO:0000313" key="10">
    <source>
        <dbReference type="EMBL" id="TXB61925.1"/>
    </source>
</evidence>
<dbReference type="OrthoDB" id="9801517at2"/>
<evidence type="ECO:0000256" key="2">
    <source>
        <dbReference type="ARBA" id="ARBA00022516"/>
    </source>
</evidence>
<keyword evidence="7" id="KW-0275">Fatty acid biosynthesis</keyword>
<dbReference type="Proteomes" id="UP000321580">
    <property type="component" value="Unassembled WGS sequence"/>
</dbReference>
<dbReference type="GO" id="GO:0016297">
    <property type="term" value="F:fatty acyl-[ACP] hydrolase activity"/>
    <property type="evidence" value="ECO:0007669"/>
    <property type="project" value="InterPro"/>
</dbReference>
<comment type="caution">
    <text evidence="10">The sequence shown here is derived from an EMBL/GenBank/DDBJ whole genome shotgun (WGS) entry which is preliminary data.</text>
</comment>
<dbReference type="Pfam" id="PF01643">
    <property type="entry name" value="Acyl-ACP_TE"/>
    <property type="match status" value="1"/>
</dbReference>
<dbReference type="InterPro" id="IPR002864">
    <property type="entry name" value="Acyl-ACP_thioesterase_NHD"/>
</dbReference>
<evidence type="ECO:0000256" key="4">
    <source>
        <dbReference type="ARBA" id="ARBA00022832"/>
    </source>
</evidence>
<dbReference type="InterPro" id="IPR045023">
    <property type="entry name" value="FATA/B"/>
</dbReference>
<name>A0A5C6RJ15_9BACT</name>
<evidence type="ECO:0000256" key="7">
    <source>
        <dbReference type="ARBA" id="ARBA00023160"/>
    </source>
</evidence>
<dbReference type="AlphaFoldDB" id="A0A5C6RJ15"/>
<keyword evidence="5" id="KW-0809">Transit peptide</keyword>
<dbReference type="PANTHER" id="PTHR31727:SF6">
    <property type="entry name" value="OLEOYL-ACYL CARRIER PROTEIN THIOESTERASE 1, CHLOROPLASTIC"/>
    <property type="match status" value="1"/>
</dbReference>
<dbReference type="GO" id="GO:0000036">
    <property type="term" value="F:acyl carrier activity"/>
    <property type="evidence" value="ECO:0007669"/>
    <property type="project" value="TreeGrafter"/>
</dbReference>
<dbReference type="SUPFAM" id="SSF54637">
    <property type="entry name" value="Thioesterase/thiol ester dehydrase-isomerase"/>
    <property type="match status" value="2"/>
</dbReference>
<accession>A0A5C6RJ15</accession>
<comment type="similarity">
    <text evidence="1">Belongs to the acyl-ACP thioesterase family.</text>
</comment>
<dbReference type="InterPro" id="IPR049427">
    <property type="entry name" value="Acyl-ACP_TE_C"/>
</dbReference>
<sequence length="253" mass="29472">MPKTMVDSDLLYTHTYQVRAYEIDAQQRMTLPALSRLMQEAALQNVIEIGMSYWDLAPYHISWVLTRQQIEVQRLPNLNEHIRIHTYPAGFLKAFALRDFWVETLDGEPLAHSASTWLLMDTRSRKMANPPDFVLAFNRRMPPKEQCLPRISGQLDKLGAVGHQESYTVHWHDLDFNRHLNNTLYIQWMLDPVPETVLAERQMRFLDIEYRAEGQLADVLQSEVEEAAIGTYRHRILRPADGKVLANAFTRWG</sequence>
<keyword evidence="3" id="KW-0378">Hydrolase</keyword>
<evidence type="ECO:0000256" key="1">
    <source>
        <dbReference type="ARBA" id="ARBA00006500"/>
    </source>
</evidence>
<proteinExistence type="inferred from homology"/>
<evidence type="ECO:0000259" key="8">
    <source>
        <dbReference type="Pfam" id="PF01643"/>
    </source>
</evidence>
<evidence type="ECO:0000259" key="9">
    <source>
        <dbReference type="Pfam" id="PF20791"/>
    </source>
</evidence>
<dbReference type="InterPro" id="IPR029069">
    <property type="entry name" value="HotDog_dom_sf"/>
</dbReference>
<evidence type="ECO:0008006" key="12">
    <source>
        <dbReference type="Google" id="ProtNLM"/>
    </source>
</evidence>
<evidence type="ECO:0000313" key="11">
    <source>
        <dbReference type="Proteomes" id="UP000321580"/>
    </source>
</evidence>
<keyword evidence="2" id="KW-0444">Lipid biosynthesis</keyword>
<keyword evidence="4" id="KW-0276">Fatty acid metabolism</keyword>
<dbReference type="PANTHER" id="PTHR31727">
    <property type="entry name" value="OLEOYL-ACYL CARRIER PROTEIN THIOESTERASE 1, CHLOROPLASTIC"/>
    <property type="match status" value="1"/>
</dbReference>
<keyword evidence="11" id="KW-1185">Reference proteome</keyword>
<evidence type="ECO:0000256" key="3">
    <source>
        <dbReference type="ARBA" id="ARBA00022801"/>
    </source>
</evidence>
<feature type="domain" description="Acyl-ACP thioesterase N-terminal hotdog" evidence="8">
    <location>
        <begin position="11"/>
        <end position="132"/>
    </location>
</feature>
<evidence type="ECO:0000256" key="5">
    <source>
        <dbReference type="ARBA" id="ARBA00022946"/>
    </source>
</evidence>
<dbReference type="Gene3D" id="3.10.129.10">
    <property type="entry name" value="Hotdog Thioesterase"/>
    <property type="match status" value="1"/>
</dbReference>
<dbReference type="EMBL" id="VOOR01000041">
    <property type="protein sequence ID" value="TXB61925.1"/>
    <property type="molecule type" value="Genomic_DNA"/>
</dbReference>
<gene>
    <name evidence="10" type="ORF">FRY97_16425</name>
</gene>
<protein>
    <recommendedName>
        <fullName evidence="12">Acyl-ACP thioesterase</fullName>
    </recommendedName>
</protein>
<dbReference type="Pfam" id="PF20791">
    <property type="entry name" value="Acyl-ACP_TE_C"/>
    <property type="match status" value="1"/>
</dbReference>
<dbReference type="CDD" id="cd00586">
    <property type="entry name" value="4HBT"/>
    <property type="match status" value="1"/>
</dbReference>
<keyword evidence="6" id="KW-0443">Lipid metabolism</keyword>
<feature type="domain" description="Acyl-ACP thioesterase-like C-terminal" evidence="9">
    <location>
        <begin position="163"/>
        <end position="252"/>
    </location>
</feature>
<organism evidence="10 11">
    <name type="scientific">Phaeodactylibacter luteus</name>
    <dbReference type="NCBI Taxonomy" id="1564516"/>
    <lineage>
        <taxon>Bacteria</taxon>
        <taxon>Pseudomonadati</taxon>
        <taxon>Bacteroidota</taxon>
        <taxon>Saprospiria</taxon>
        <taxon>Saprospirales</taxon>
        <taxon>Haliscomenobacteraceae</taxon>
        <taxon>Phaeodactylibacter</taxon>
    </lineage>
</organism>